<feature type="region of interest" description="Disordered" evidence="1">
    <location>
        <begin position="31"/>
        <end position="67"/>
    </location>
</feature>
<accession>A0A834C094</accession>
<reference evidence="2" key="1">
    <citation type="journal article" name="BMC Genomics">
        <title>Long-read sequencing and de novo genome assembly of marine medaka (Oryzias melastigma).</title>
        <authorList>
            <person name="Liang P."/>
            <person name="Saqib H.S.A."/>
            <person name="Ni X."/>
            <person name="Shen Y."/>
        </authorList>
    </citation>
    <scope>NUCLEOTIDE SEQUENCE</scope>
    <source>
        <strain evidence="2">Bigg-433</strain>
    </source>
</reference>
<feature type="non-terminal residue" evidence="2">
    <location>
        <position position="1"/>
    </location>
</feature>
<protein>
    <submittedName>
        <fullName evidence="2">Uncharacterized protein</fullName>
    </submittedName>
</protein>
<dbReference type="Proteomes" id="UP000646548">
    <property type="component" value="Unassembled WGS sequence"/>
</dbReference>
<evidence type="ECO:0000313" key="2">
    <source>
        <dbReference type="EMBL" id="KAF6717401.1"/>
    </source>
</evidence>
<comment type="caution">
    <text evidence="2">The sequence shown here is derived from an EMBL/GenBank/DDBJ whole genome shotgun (WGS) entry which is preliminary data.</text>
</comment>
<feature type="compositionally biased region" description="Polar residues" evidence="1">
    <location>
        <begin position="31"/>
        <end position="46"/>
    </location>
</feature>
<dbReference type="EMBL" id="WKFB01000835">
    <property type="protein sequence ID" value="KAF6717401.1"/>
    <property type="molecule type" value="Genomic_DNA"/>
</dbReference>
<evidence type="ECO:0000256" key="1">
    <source>
        <dbReference type="SAM" id="MobiDB-lite"/>
    </source>
</evidence>
<sequence>RAASSNHGPYSGCSADCISTASGCQQAAQKASSGEVQQRTSSSMRSSHLLWVQRSSNSSRTSRWRTQTPGESARCLTRLLQQQLWIRATSGRSRRCCTSCPRRS</sequence>
<name>A0A834C094_ORYME</name>
<gene>
    <name evidence="2" type="ORF">FQA47_013799</name>
</gene>
<evidence type="ECO:0000313" key="3">
    <source>
        <dbReference type="Proteomes" id="UP000646548"/>
    </source>
</evidence>
<organism evidence="2 3">
    <name type="scientific">Oryzias melastigma</name>
    <name type="common">Marine medaka</name>
    <dbReference type="NCBI Taxonomy" id="30732"/>
    <lineage>
        <taxon>Eukaryota</taxon>
        <taxon>Metazoa</taxon>
        <taxon>Chordata</taxon>
        <taxon>Craniata</taxon>
        <taxon>Vertebrata</taxon>
        <taxon>Euteleostomi</taxon>
        <taxon>Actinopterygii</taxon>
        <taxon>Neopterygii</taxon>
        <taxon>Teleostei</taxon>
        <taxon>Neoteleostei</taxon>
        <taxon>Acanthomorphata</taxon>
        <taxon>Ovalentaria</taxon>
        <taxon>Atherinomorphae</taxon>
        <taxon>Beloniformes</taxon>
        <taxon>Adrianichthyidae</taxon>
        <taxon>Oryziinae</taxon>
        <taxon>Oryzias</taxon>
    </lineage>
</organism>
<dbReference type="AlphaFoldDB" id="A0A834C094"/>
<proteinExistence type="predicted"/>
<feature type="compositionally biased region" description="Low complexity" evidence="1">
    <location>
        <begin position="54"/>
        <end position="67"/>
    </location>
</feature>